<proteinExistence type="predicted"/>
<evidence type="ECO:0000313" key="2">
    <source>
        <dbReference type="Proteomes" id="UP000010478"/>
    </source>
</evidence>
<protein>
    <submittedName>
        <fullName evidence="1">Uncharacterized protein</fullName>
    </submittedName>
</protein>
<dbReference type="AlphaFoldDB" id="K9VIA0"/>
<keyword evidence="2" id="KW-1185">Reference proteome</keyword>
<accession>K9VIA0</accession>
<name>K9VIA0_9CYAN</name>
<sequence>MLVAVVDEYSRLRNIRVVTDASEKWTTEKVEVVVKKM</sequence>
<dbReference type="EMBL" id="CP003614">
    <property type="protein sequence ID" value="AFZ07217.1"/>
    <property type="molecule type" value="Genomic_DNA"/>
</dbReference>
<organism evidence="1 2">
    <name type="scientific">Phormidium nigroviride PCC 7112</name>
    <dbReference type="NCBI Taxonomy" id="179408"/>
    <lineage>
        <taxon>Bacteria</taxon>
        <taxon>Bacillati</taxon>
        <taxon>Cyanobacteriota</taxon>
        <taxon>Cyanophyceae</taxon>
        <taxon>Oscillatoriophycideae</taxon>
        <taxon>Oscillatoriales</taxon>
        <taxon>Oscillatoriaceae</taxon>
        <taxon>Phormidium</taxon>
    </lineage>
</organism>
<reference evidence="1 2" key="1">
    <citation type="submission" date="2012-05" db="EMBL/GenBank/DDBJ databases">
        <title>Finished chromosome of genome of Oscillatoria sp. PCC 7112.</title>
        <authorList>
            <consortium name="US DOE Joint Genome Institute"/>
            <person name="Gugger M."/>
            <person name="Coursin T."/>
            <person name="Rippka R."/>
            <person name="Tandeau De Marsac N."/>
            <person name="Huntemann M."/>
            <person name="Wei C.-L."/>
            <person name="Han J."/>
            <person name="Detter J.C."/>
            <person name="Han C."/>
            <person name="Tapia R."/>
            <person name="Davenport K."/>
            <person name="Daligault H."/>
            <person name="Erkkila T."/>
            <person name="Gu W."/>
            <person name="Munk A.C.C."/>
            <person name="Teshima H."/>
            <person name="Xu Y."/>
            <person name="Chain P."/>
            <person name="Chen A."/>
            <person name="Krypides N."/>
            <person name="Mavromatis K."/>
            <person name="Markowitz V."/>
            <person name="Szeto E."/>
            <person name="Ivanova N."/>
            <person name="Mikhailova N."/>
            <person name="Ovchinnikova G."/>
            <person name="Pagani I."/>
            <person name="Pati A."/>
            <person name="Goodwin L."/>
            <person name="Peters L."/>
            <person name="Pitluck S."/>
            <person name="Woyke T."/>
            <person name="Kerfeld C."/>
        </authorList>
    </citation>
    <scope>NUCLEOTIDE SEQUENCE [LARGE SCALE GENOMIC DNA]</scope>
    <source>
        <strain evidence="1 2">PCC 7112</strain>
    </source>
</reference>
<evidence type="ECO:0000313" key="1">
    <source>
        <dbReference type="EMBL" id="AFZ07217.1"/>
    </source>
</evidence>
<dbReference type="Proteomes" id="UP000010478">
    <property type="component" value="Chromosome"/>
</dbReference>
<gene>
    <name evidence="1" type="ORF">Osc7112_2809</name>
</gene>
<dbReference type="HOGENOM" id="CLU_3346690_0_0_3"/>
<dbReference type="KEGG" id="oni:Osc7112_2809"/>